<dbReference type="InterPro" id="IPR052173">
    <property type="entry name" value="Beta-lactam_resp_regulator"/>
</dbReference>
<gene>
    <name evidence="4" type="ORF">H6B30_13790</name>
</gene>
<dbReference type="PANTHER" id="PTHR34978">
    <property type="entry name" value="POSSIBLE SENSOR-TRANSDUCER PROTEIN BLAR"/>
    <property type="match status" value="1"/>
</dbReference>
<keyword evidence="2" id="KW-0812">Transmembrane</keyword>
<evidence type="ECO:0000313" key="4">
    <source>
        <dbReference type="EMBL" id="MBM6662800.1"/>
    </source>
</evidence>
<keyword evidence="2" id="KW-0472">Membrane</keyword>
<dbReference type="RefSeq" id="WP_205111571.1">
    <property type="nucleotide sequence ID" value="NZ_JACJJL010000030.1"/>
</dbReference>
<feature type="transmembrane region" description="Helical" evidence="2">
    <location>
        <begin position="276"/>
        <end position="295"/>
    </location>
</feature>
<feature type="transmembrane region" description="Helical" evidence="2">
    <location>
        <begin position="6"/>
        <end position="25"/>
    </location>
</feature>
<proteinExistence type="predicted"/>
<keyword evidence="5" id="KW-1185">Reference proteome</keyword>
<feature type="region of interest" description="Disordered" evidence="1">
    <location>
        <begin position="328"/>
        <end position="362"/>
    </location>
</feature>
<comment type="caution">
    <text evidence="4">The sequence shown here is derived from an EMBL/GenBank/DDBJ whole genome shotgun (WGS) entry which is preliminary data.</text>
</comment>
<accession>A0A939B5N4</accession>
<protein>
    <recommendedName>
        <fullName evidence="3">Peptidase M56 domain-containing protein</fullName>
    </recommendedName>
</protein>
<dbReference type="Proteomes" id="UP000764045">
    <property type="component" value="Unassembled WGS sequence"/>
</dbReference>
<evidence type="ECO:0000256" key="1">
    <source>
        <dbReference type="SAM" id="MobiDB-lite"/>
    </source>
</evidence>
<dbReference type="Pfam" id="PF05569">
    <property type="entry name" value="Peptidase_M56"/>
    <property type="match status" value="1"/>
</dbReference>
<feature type="compositionally biased region" description="Low complexity" evidence="1">
    <location>
        <begin position="328"/>
        <end position="348"/>
    </location>
</feature>
<feature type="transmembrane region" description="Helical" evidence="2">
    <location>
        <begin position="96"/>
        <end position="116"/>
    </location>
</feature>
<organism evidence="4 5">
    <name type="scientific">Marseilla massiliensis</name>
    <dbReference type="NCBI Taxonomy" id="1841864"/>
    <lineage>
        <taxon>Bacteria</taxon>
        <taxon>Pseudomonadati</taxon>
        <taxon>Bacteroidota</taxon>
        <taxon>Bacteroidia</taxon>
        <taxon>Bacteroidales</taxon>
        <taxon>Prevotellaceae</taxon>
        <taxon>Marseilla</taxon>
    </lineage>
</organism>
<evidence type="ECO:0000256" key="2">
    <source>
        <dbReference type="SAM" id="Phobius"/>
    </source>
</evidence>
<reference evidence="4 5" key="1">
    <citation type="journal article" date="2021" name="Sci. Rep.">
        <title>The distribution of antibiotic resistance genes in chicken gut microbiota commensals.</title>
        <authorList>
            <person name="Juricova H."/>
            <person name="Matiasovicova J."/>
            <person name="Kubasova T."/>
            <person name="Cejkova D."/>
            <person name="Rychlik I."/>
        </authorList>
    </citation>
    <scope>NUCLEOTIDE SEQUENCE [LARGE SCALE GENOMIC DNA]</scope>
    <source>
        <strain evidence="4 5">An819</strain>
    </source>
</reference>
<dbReference type="AlphaFoldDB" id="A0A939B5N4"/>
<keyword evidence="2" id="KW-1133">Transmembrane helix</keyword>
<feature type="transmembrane region" description="Helical" evidence="2">
    <location>
        <begin position="37"/>
        <end position="56"/>
    </location>
</feature>
<evidence type="ECO:0000313" key="5">
    <source>
        <dbReference type="Proteomes" id="UP000764045"/>
    </source>
</evidence>
<dbReference type="CDD" id="cd07341">
    <property type="entry name" value="M56_BlaR1_MecR1_like"/>
    <property type="match status" value="1"/>
</dbReference>
<dbReference type="InterPro" id="IPR008756">
    <property type="entry name" value="Peptidase_M56"/>
</dbReference>
<dbReference type="PANTHER" id="PTHR34978:SF3">
    <property type="entry name" value="SLR0241 PROTEIN"/>
    <property type="match status" value="1"/>
</dbReference>
<dbReference type="EMBL" id="JACJJL010000030">
    <property type="protein sequence ID" value="MBM6662800.1"/>
    <property type="molecule type" value="Genomic_DNA"/>
</dbReference>
<evidence type="ECO:0000259" key="3">
    <source>
        <dbReference type="Pfam" id="PF05569"/>
    </source>
</evidence>
<feature type="domain" description="Peptidase M56" evidence="3">
    <location>
        <begin position="38"/>
        <end position="266"/>
    </location>
</feature>
<sequence length="610" mass="66627">MAAAIIYIIKWAVALTLFHSLYGLFMRRETFHALNRAVLIFILVASAALPLCHIETSRPSPIAEATASAETFIIEQAYDEPATTAATTTQPPRLALWPRLLAMAYAAGVAVGWLAYMRSLASLWLLMARSRRIRTAVAPRGASVLVSGRITVACSWMRWVILPEGLEGRQLRSVLTHELSHVRLGHSWDMLLCEFTARMLWFLPSAWLLRKDLRDVHEYQADSHVLASGIDSDSYLRLLIAAAAGSSASPAANAFNHSPIKKRLYMMCRKPSAKAAALKAAYLLPIVGMAVAAFARPTIVADIGQRLETEQAAAPLLSPKALNEAVAGATAQPPAKAAEPGTPAVAEPQPEPVAEPAPAEDFSTDRAIHVVDSIAQGMGMSKIGSGTYLRRAEGSIHADTIRIGEIYLDGSFLLRFNKNAAAKPTRRSGGQGNAQTFNVLIKRGGPTGYTCAGFSPVGGDGPAKPADKPQAAPGKPVRELADTEIVPLTLGEYRRMRHKFWIERHDGETHLVMLKYVESDRQLFRLDGVTRYIEDRDTGDRYMCRGIVGYGKTQLEGYITGRKGSIVAFTLVFPPLDKHVENIAVRKQGERSVIPARLDDVMRRPAKIIR</sequence>
<name>A0A939B5N4_9BACT</name>